<proteinExistence type="predicted"/>
<dbReference type="EMBL" id="JAUSQU010000001">
    <property type="protein sequence ID" value="MDP9848586.1"/>
    <property type="molecule type" value="Genomic_DNA"/>
</dbReference>
<dbReference type="Proteomes" id="UP001225356">
    <property type="component" value="Unassembled WGS sequence"/>
</dbReference>
<sequence length="47" mass="4682">MLLSVDGRDDLGLLVTGGEGAAPPPARGPVLVTTPFDAGRASGNHPE</sequence>
<name>A0ABT9QQD2_9ACTN</name>
<reference evidence="2 3" key="1">
    <citation type="submission" date="2023-07" db="EMBL/GenBank/DDBJ databases">
        <title>Sequencing the genomes of 1000 actinobacteria strains.</title>
        <authorList>
            <person name="Klenk H.-P."/>
        </authorList>
    </citation>
    <scope>NUCLEOTIDE SEQUENCE [LARGE SCALE GENOMIC DNA]</scope>
    <source>
        <strain evidence="2 3">DSM 46740</strain>
    </source>
</reference>
<organism evidence="2 3">
    <name type="scientific">Streptosporangium lutulentum</name>
    <dbReference type="NCBI Taxonomy" id="1461250"/>
    <lineage>
        <taxon>Bacteria</taxon>
        <taxon>Bacillati</taxon>
        <taxon>Actinomycetota</taxon>
        <taxon>Actinomycetes</taxon>
        <taxon>Streptosporangiales</taxon>
        <taxon>Streptosporangiaceae</taxon>
        <taxon>Streptosporangium</taxon>
    </lineage>
</organism>
<accession>A0ABT9QQD2</accession>
<comment type="caution">
    <text evidence="2">The sequence shown here is derived from an EMBL/GenBank/DDBJ whole genome shotgun (WGS) entry which is preliminary data.</text>
</comment>
<feature type="compositionally biased region" description="Basic and acidic residues" evidence="1">
    <location>
        <begin position="1"/>
        <end position="11"/>
    </location>
</feature>
<feature type="region of interest" description="Disordered" evidence="1">
    <location>
        <begin position="1"/>
        <end position="47"/>
    </location>
</feature>
<evidence type="ECO:0000313" key="2">
    <source>
        <dbReference type="EMBL" id="MDP9848586.1"/>
    </source>
</evidence>
<keyword evidence="3" id="KW-1185">Reference proteome</keyword>
<evidence type="ECO:0000313" key="3">
    <source>
        <dbReference type="Proteomes" id="UP001225356"/>
    </source>
</evidence>
<dbReference type="RefSeq" id="WP_307565988.1">
    <property type="nucleotide sequence ID" value="NZ_JAUSQU010000001.1"/>
</dbReference>
<evidence type="ECO:0000256" key="1">
    <source>
        <dbReference type="SAM" id="MobiDB-lite"/>
    </source>
</evidence>
<protein>
    <submittedName>
        <fullName evidence="2">Uncharacterized protein</fullName>
    </submittedName>
</protein>
<gene>
    <name evidence="2" type="ORF">J2853_007797</name>
</gene>